<dbReference type="InterPro" id="IPR036388">
    <property type="entry name" value="WH-like_DNA-bd_sf"/>
</dbReference>
<feature type="domain" description="SIS" evidence="5">
    <location>
        <begin position="90"/>
        <end position="228"/>
    </location>
</feature>
<accession>A0AAU9CUS0</accession>
<dbReference type="GO" id="GO:1901135">
    <property type="term" value="P:carbohydrate derivative metabolic process"/>
    <property type="evidence" value="ECO:0007669"/>
    <property type="project" value="InterPro"/>
</dbReference>
<dbReference type="EMBL" id="AP026802">
    <property type="protein sequence ID" value="BDR57749.1"/>
    <property type="molecule type" value="Genomic_DNA"/>
</dbReference>
<dbReference type="Gene3D" id="1.10.10.10">
    <property type="entry name" value="Winged helix-like DNA-binding domain superfamily/Winged helix DNA-binding domain"/>
    <property type="match status" value="1"/>
</dbReference>
<evidence type="ECO:0000259" key="5">
    <source>
        <dbReference type="PROSITE" id="PS51464"/>
    </source>
</evidence>
<keyword evidence="3" id="KW-0804">Transcription</keyword>
<sequence>MDIESISEKYQLSTNETNVLKYLNQNKDKSNLNIREVAKATYTSPASIIAMCKKMGLSGYSELIYYLVRAKNLTFSLHQNDVIKQYGAEFSSLIYKHRNDNFMIISAGLSNNIAKYMSDYFNLHNFRATTNGYLEYLRPDWKNKTLLFIVSNSGETRSIVELLEMANQNKIDNIVFTGDSASILAKNAKLSISSDTHSAYSYQEYYPQLFFGTTLNTFELLMSHTLTNWE</sequence>
<keyword evidence="2" id="KW-0238">DNA-binding</keyword>
<dbReference type="RefSeq" id="WP_317635693.1">
    <property type="nucleotide sequence ID" value="NZ_AP026802.1"/>
</dbReference>
<evidence type="ECO:0000313" key="6">
    <source>
        <dbReference type="EMBL" id="BDR57749.1"/>
    </source>
</evidence>
<dbReference type="KEGG" id="xap:XA3_01900"/>
<dbReference type="CDD" id="cd05013">
    <property type="entry name" value="SIS_RpiR"/>
    <property type="match status" value="1"/>
</dbReference>
<dbReference type="Proteomes" id="UP001321861">
    <property type="component" value="Chromosome"/>
</dbReference>
<dbReference type="SUPFAM" id="SSF46689">
    <property type="entry name" value="Homeodomain-like"/>
    <property type="match status" value="1"/>
</dbReference>
<dbReference type="InterPro" id="IPR009057">
    <property type="entry name" value="Homeodomain-like_sf"/>
</dbReference>
<evidence type="ECO:0000256" key="3">
    <source>
        <dbReference type="ARBA" id="ARBA00023163"/>
    </source>
</evidence>
<proteinExistence type="predicted"/>
<dbReference type="AlphaFoldDB" id="A0AAU9CUS0"/>
<dbReference type="InterPro" id="IPR047640">
    <property type="entry name" value="RpiR-like"/>
</dbReference>
<evidence type="ECO:0000313" key="7">
    <source>
        <dbReference type="Proteomes" id="UP001321861"/>
    </source>
</evidence>
<dbReference type="PANTHER" id="PTHR30514">
    <property type="entry name" value="GLUCOKINASE"/>
    <property type="match status" value="1"/>
</dbReference>
<dbReference type="Pfam" id="PF01418">
    <property type="entry name" value="HTH_6"/>
    <property type="match status" value="1"/>
</dbReference>
<keyword evidence="1" id="KW-0805">Transcription regulation</keyword>
<dbReference type="PROSITE" id="PS51071">
    <property type="entry name" value="HTH_RPIR"/>
    <property type="match status" value="1"/>
</dbReference>
<dbReference type="PANTHER" id="PTHR30514:SF21">
    <property type="entry name" value="RPIR-FAMILY TRANSCRIPTIONAL REGULATOR"/>
    <property type="match status" value="1"/>
</dbReference>
<organism evidence="6 7">
    <name type="scientific">Xylocopilactobacillus apicola</name>
    <dbReference type="NCBI Taxonomy" id="2932184"/>
    <lineage>
        <taxon>Bacteria</taxon>
        <taxon>Bacillati</taxon>
        <taxon>Bacillota</taxon>
        <taxon>Bacilli</taxon>
        <taxon>Lactobacillales</taxon>
        <taxon>Lactobacillaceae</taxon>
        <taxon>Xylocopilactobacillus</taxon>
    </lineage>
</organism>
<evidence type="ECO:0000256" key="2">
    <source>
        <dbReference type="ARBA" id="ARBA00023125"/>
    </source>
</evidence>
<evidence type="ECO:0000256" key="1">
    <source>
        <dbReference type="ARBA" id="ARBA00023015"/>
    </source>
</evidence>
<dbReference type="GO" id="GO:0097367">
    <property type="term" value="F:carbohydrate derivative binding"/>
    <property type="evidence" value="ECO:0007669"/>
    <property type="project" value="InterPro"/>
</dbReference>
<keyword evidence="7" id="KW-1185">Reference proteome</keyword>
<reference evidence="6 7" key="1">
    <citation type="journal article" date="2023" name="Microbiol. Spectr.">
        <title>Symbiosis of Carpenter Bees with Uncharacterized Lactic Acid Bacteria Showing NAD Auxotrophy.</title>
        <authorList>
            <person name="Kawasaki S."/>
            <person name="Ozawa K."/>
            <person name="Mori T."/>
            <person name="Yamamoto A."/>
            <person name="Ito M."/>
            <person name="Ohkuma M."/>
            <person name="Sakamoto M."/>
            <person name="Matsutani M."/>
        </authorList>
    </citation>
    <scope>NUCLEOTIDE SEQUENCE [LARGE SCALE GENOMIC DNA]</scope>
    <source>
        <strain evidence="6 7">XA3</strain>
    </source>
</reference>
<dbReference type="GO" id="GO:0003677">
    <property type="term" value="F:DNA binding"/>
    <property type="evidence" value="ECO:0007669"/>
    <property type="project" value="UniProtKB-KW"/>
</dbReference>
<dbReference type="InterPro" id="IPR046348">
    <property type="entry name" value="SIS_dom_sf"/>
</dbReference>
<dbReference type="InterPro" id="IPR035472">
    <property type="entry name" value="RpiR-like_SIS"/>
</dbReference>
<dbReference type="PROSITE" id="PS51464">
    <property type="entry name" value="SIS"/>
    <property type="match status" value="1"/>
</dbReference>
<feature type="domain" description="HTH rpiR-type" evidence="4">
    <location>
        <begin position="1"/>
        <end position="74"/>
    </location>
</feature>
<dbReference type="Pfam" id="PF01380">
    <property type="entry name" value="SIS"/>
    <property type="match status" value="1"/>
</dbReference>
<dbReference type="GO" id="GO:0003700">
    <property type="term" value="F:DNA-binding transcription factor activity"/>
    <property type="evidence" value="ECO:0007669"/>
    <property type="project" value="InterPro"/>
</dbReference>
<dbReference type="InterPro" id="IPR000281">
    <property type="entry name" value="HTH_RpiR"/>
</dbReference>
<name>A0AAU9CUS0_9LACO</name>
<gene>
    <name evidence="6" type="ORF">XA3_01900</name>
</gene>
<evidence type="ECO:0000259" key="4">
    <source>
        <dbReference type="PROSITE" id="PS51071"/>
    </source>
</evidence>
<protein>
    <submittedName>
        <fullName evidence="6">RpiR family transcriptional regulator</fullName>
    </submittedName>
</protein>
<dbReference type="InterPro" id="IPR001347">
    <property type="entry name" value="SIS_dom"/>
</dbReference>
<dbReference type="Gene3D" id="3.40.50.10490">
    <property type="entry name" value="Glucose-6-phosphate isomerase like protein, domain 1"/>
    <property type="match status" value="1"/>
</dbReference>
<dbReference type="SUPFAM" id="SSF53697">
    <property type="entry name" value="SIS domain"/>
    <property type="match status" value="1"/>
</dbReference>